<feature type="non-terminal residue" evidence="3">
    <location>
        <position position="1"/>
    </location>
</feature>
<reference evidence="3 4" key="1">
    <citation type="submission" date="2018-08" db="EMBL/GenBank/DDBJ databases">
        <authorList>
            <person name="Laetsch R D."/>
            <person name="Stevens L."/>
            <person name="Kumar S."/>
            <person name="Blaxter L. M."/>
        </authorList>
    </citation>
    <scope>NUCLEOTIDE SEQUENCE [LARGE SCALE GENOMIC DNA]</scope>
</reference>
<proteinExistence type="inferred from homology"/>
<evidence type="ECO:0000259" key="2">
    <source>
        <dbReference type="Pfam" id="PF00135"/>
    </source>
</evidence>
<gene>
    <name evidence="3" type="ORF">NOO_LOCUS13669</name>
</gene>
<sequence length="83" mass="8801">CDSGIRAVTTTFGVLRGELISPNVGDLPPVTQYLGVPYGVAPSGQYRFNMAISAAKWTHMPKDAYSLSSVCIQSGIPELAEAK</sequence>
<feature type="domain" description="Carboxylesterase type B" evidence="2">
    <location>
        <begin position="7"/>
        <end position="75"/>
    </location>
</feature>
<dbReference type="Gene3D" id="3.40.50.1820">
    <property type="entry name" value="alpha/beta hydrolase"/>
    <property type="match status" value="1"/>
</dbReference>
<dbReference type="InterPro" id="IPR029058">
    <property type="entry name" value="AB_hydrolase_fold"/>
</dbReference>
<evidence type="ECO:0000256" key="1">
    <source>
        <dbReference type="ARBA" id="ARBA00005964"/>
    </source>
</evidence>
<dbReference type="SUPFAM" id="SSF53474">
    <property type="entry name" value="alpha/beta-Hydrolases"/>
    <property type="match status" value="1"/>
</dbReference>
<dbReference type="InterPro" id="IPR002018">
    <property type="entry name" value="CarbesteraseB"/>
</dbReference>
<dbReference type="InterPro" id="IPR051093">
    <property type="entry name" value="Neuroligin/BSAL"/>
</dbReference>
<comment type="similarity">
    <text evidence="1">Belongs to the type-B carboxylesterase/lipase family.</text>
</comment>
<accession>A0A3P7KYC3</accession>
<dbReference type="Pfam" id="PF00135">
    <property type="entry name" value="COesterase"/>
    <property type="match status" value="1"/>
</dbReference>
<dbReference type="EMBL" id="UYRW01017372">
    <property type="protein sequence ID" value="VDN04237.1"/>
    <property type="molecule type" value="Genomic_DNA"/>
</dbReference>
<dbReference type="PANTHER" id="PTHR43903">
    <property type="entry name" value="NEUROLIGIN"/>
    <property type="match status" value="1"/>
</dbReference>
<dbReference type="AlphaFoldDB" id="A0A3P7KYC3"/>
<name>A0A3P7KYC3_ONCOC</name>
<dbReference type="OrthoDB" id="3200163at2759"/>
<evidence type="ECO:0000313" key="3">
    <source>
        <dbReference type="EMBL" id="VDN04237.1"/>
    </source>
</evidence>
<evidence type="ECO:0000313" key="4">
    <source>
        <dbReference type="Proteomes" id="UP000271087"/>
    </source>
</evidence>
<keyword evidence="4" id="KW-1185">Reference proteome</keyword>
<organism evidence="3 4">
    <name type="scientific">Onchocerca ochengi</name>
    <name type="common">Filarial nematode worm</name>
    <dbReference type="NCBI Taxonomy" id="42157"/>
    <lineage>
        <taxon>Eukaryota</taxon>
        <taxon>Metazoa</taxon>
        <taxon>Ecdysozoa</taxon>
        <taxon>Nematoda</taxon>
        <taxon>Chromadorea</taxon>
        <taxon>Rhabditida</taxon>
        <taxon>Spirurina</taxon>
        <taxon>Spiruromorpha</taxon>
        <taxon>Filarioidea</taxon>
        <taxon>Onchocercidae</taxon>
        <taxon>Onchocerca</taxon>
    </lineage>
</organism>
<dbReference type="Proteomes" id="UP000271087">
    <property type="component" value="Unassembled WGS sequence"/>
</dbReference>
<protein>
    <recommendedName>
        <fullName evidence="2">Carboxylesterase type B domain-containing protein</fullName>
    </recommendedName>
</protein>